<dbReference type="Proteomes" id="UP000003635">
    <property type="component" value="Unassembled WGS sequence"/>
</dbReference>
<evidence type="ECO:0000313" key="5">
    <source>
        <dbReference type="Proteomes" id="UP000003635"/>
    </source>
</evidence>
<evidence type="ECO:0000256" key="2">
    <source>
        <dbReference type="SAM" id="MobiDB-lite"/>
    </source>
</evidence>
<dbReference type="Gene3D" id="1.20.5.340">
    <property type="match status" value="1"/>
</dbReference>
<dbReference type="OrthoDB" id="7659420at2"/>
<organism evidence="4 5">
    <name type="scientific">Oceanicola granulosus (strain ATCC BAA-861 / DSM 15982 / KCTC 12143 / HTCC2516)</name>
    <dbReference type="NCBI Taxonomy" id="314256"/>
    <lineage>
        <taxon>Bacteria</taxon>
        <taxon>Pseudomonadati</taxon>
        <taxon>Pseudomonadota</taxon>
        <taxon>Alphaproteobacteria</taxon>
        <taxon>Rhodobacterales</taxon>
        <taxon>Roseobacteraceae</taxon>
        <taxon>Oceanicola</taxon>
    </lineage>
</organism>
<dbReference type="AlphaFoldDB" id="Q2CJM0"/>
<feature type="region of interest" description="Disordered" evidence="2">
    <location>
        <begin position="1"/>
        <end position="24"/>
    </location>
</feature>
<dbReference type="HOGENOM" id="CLU_040166_1_0_5"/>
<evidence type="ECO:0000313" key="4">
    <source>
        <dbReference type="EMBL" id="EAR53119.1"/>
    </source>
</evidence>
<protein>
    <recommendedName>
        <fullName evidence="6">Mitochondrial inner membrane protein</fullName>
    </recommendedName>
</protein>
<dbReference type="STRING" id="314256.OG2516_11666"/>
<dbReference type="EMBL" id="AAOT01000001">
    <property type="protein sequence ID" value="EAR53119.1"/>
    <property type="molecule type" value="Genomic_DNA"/>
</dbReference>
<feature type="coiled-coil region" evidence="1">
    <location>
        <begin position="98"/>
        <end position="218"/>
    </location>
</feature>
<evidence type="ECO:0000256" key="1">
    <source>
        <dbReference type="SAM" id="Coils"/>
    </source>
</evidence>
<evidence type="ECO:0000256" key="3">
    <source>
        <dbReference type="SAM" id="Phobius"/>
    </source>
</evidence>
<proteinExistence type="predicted"/>
<keyword evidence="1" id="KW-0175">Coiled coil</keyword>
<feature type="transmembrane region" description="Helical" evidence="3">
    <location>
        <begin position="34"/>
        <end position="55"/>
    </location>
</feature>
<reference evidence="4 5" key="1">
    <citation type="journal article" date="2010" name="J. Bacteriol.">
        <title>Genome sequences of Oceanicola granulosus HTCC2516(T) and Oceanicola batsensis HTCC2597(TDelta).</title>
        <authorList>
            <person name="Thrash J.C."/>
            <person name="Cho J.C."/>
            <person name="Vergin K.L."/>
            <person name="Giovannoni S.J."/>
        </authorList>
    </citation>
    <scope>NUCLEOTIDE SEQUENCE [LARGE SCALE GENOMIC DNA]</scope>
    <source>
        <strain evidence="5">ATCC BAA-861 / DSM 15982 / KCTC 12143 / HTCC2516</strain>
    </source>
</reference>
<keyword evidence="5" id="KW-1185">Reference proteome</keyword>
<keyword evidence="3" id="KW-0812">Transmembrane</keyword>
<keyword evidence="3" id="KW-1133">Transmembrane helix</keyword>
<dbReference type="eggNOG" id="COG4223">
    <property type="taxonomic scope" value="Bacteria"/>
</dbReference>
<accession>Q2CJM0</accession>
<name>Q2CJM0_OCEGH</name>
<comment type="caution">
    <text evidence="4">The sequence shown here is derived from an EMBL/GenBank/DDBJ whole genome shotgun (WGS) entry which is preliminary data.</text>
</comment>
<keyword evidence="3" id="KW-0472">Membrane</keyword>
<evidence type="ECO:0008006" key="6">
    <source>
        <dbReference type="Google" id="ProtNLM"/>
    </source>
</evidence>
<dbReference type="RefSeq" id="WP_007255853.1">
    <property type="nucleotide sequence ID" value="NZ_CH724107.1"/>
</dbReference>
<sequence>MADITNESTADETATPRDPVPADREKVVEVRRGGFAGAIVGGLFAGAVGYGLAFFQFGPGDEVVDTTGPDNAAAIAELQAAVEELAEGPDFAPLQQAVDSASAGASEASERVDALQDELGDTLAQINANIAALDERLTDVEQRPQADGSLSSAAVEAYEREIAALREETAATVSALEERVATAEGNVESLSGQVQNELVALQEQAETVEAQSAAAADAAAARAAAEDVASALRNGAPYAEPLAELQATEAGADVPQVIAENAEEGVTSLSELQASYADAARAALAAARAAGEDATAEGTGGFFRRQFNVRSVEPREGDDPDAVLSRAEAALREGRVAEALAELDALPAPALEAMADWRTAAARRVEALAALDDLTQSLNTN</sequence>
<gene>
    <name evidence="4" type="ORF">OG2516_11666</name>
</gene>
<feature type="compositionally biased region" description="Polar residues" evidence="2">
    <location>
        <begin position="1"/>
        <end position="12"/>
    </location>
</feature>